<proteinExistence type="inferred from homology"/>
<organism evidence="4 5">
    <name type="scientific">Meristemomyces frigidus</name>
    <dbReference type="NCBI Taxonomy" id="1508187"/>
    <lineage>
        <taxon>Eukaryota</taxon>
        <taxon>Fungi</taxon>
        <taxon>Dikarya</taxon>
        <taxon>Ascomycota</taxon>
        <taxon>Pezizomycotina</taxon>
        <taxon>Dothideomycetes</taxon>
        <taxon>Dothideomycetidae</taxon>
        <taxon>Mycosphaerellales</taxon>
        <taxon>Teratosphaeriaceae</taxon>
        <taxon>Meristemomyces</taxon>
    </lineage>
</organism>
<dbReference type="InterPro" id="IPR039436">
    <property type="entry name" value="Asteroid_dom"/>
</dbReference>
<dbReference type="Proteomes" id="UP001310890">
    <property type="component" value="Unassembled WGS sequence"/>
</dbReference>
<comment type="caution">
    <text evidence="4">The sequence shown here is derived from an EMBL/GenBank/DDBJ whole genome shotgun (WGS) entry which is preliminary data.</text>
</comment>
<feature type="region of interest" description="Disordered" evidence="2">
    <location>
        <begin position="568"/>
        <end position="598"/>
    </location>
</feature>
<feature type="compositionally biased region" description="Polar residues" evidence="2">
    <location>
        <begin position="574"/>
        <end position="591"/>
    </location>
</feature>
<dbReference type="Pfam" id="PF12813">
    <property type="entry name" value="XPG_I_2"/>
    <property type="match status" value="1"/>
</dbReference>
<dbReference type="AlphaFoldDB" id="A0AAN7TR86"/>
<evidence type="ECO:0000256" key="2">
    <source>
        <dbReference type="SAM" id="MobiDB-lite"/>
    </source>
</evidence>
<accession>A0AAN7TR86</accession>
<feature type="domain" description="Asteroid" evidence="3">
    <location>
        <begin position="142"/>
        <end position="396"/>
    </location>
</feature>
<protein>
    <recommendedName>
        <fullName evidence="3">Asteroid domain-containing protein</fullName>
    </recommendedName>
</protein>
<dbReference type="PANTHER" id="PTHR15665:SF1">
    <property type="entry name" value="PROTEIN ASTEROID HOMOLOG 1"/>
    <property type="match status" value="1"/>
</dbReference>
<name>A0AAN7TR86_9PEZI</name>
<sequence length="613" mass="67791">MGIERLFTRLQAAGFIQNDRKLGEPDCRTHHHAVIDGPAFAYFVNGRLKLKKAAEPGIGSVVAYTEYAAESLRWLQLFENDGLDIHAIYFDGALPVTKRPVRIKRLQQHAEQLHAYKLRHDHLSRKVGAPDLVTCHAALPEPSFIVPAVREALSNSAYHDRIFVVPGEADNFCVAAAGQLSEANKNELISIFTNDSDLAVFESGPSTRIVMLSSMETTGTVLTASSCWPSRIAKSIRSENLFALAYHMQLDPYVSVARVQARLEHGDQPTDRGFSDFVAQYSSAIEQVALGLLQTDPRKRRALLELDARLAEFVCQVRDLAIRADTPYVLRSAETAIGVDVYLPFLIDDPSKASAWHIGARLREAAYTTILSYHGSPPTMVYEYKRAGNNVTARKIVTKEHADLPDQLAALLTSLSHTIEADTLATNVDRWRYAIVQTLLWDFMDTGTTLPTAEDLAHVLLGRRNLHWEHVRLSAQYQACFYSLRMLRQSLRYVACGSDGAFDLPADERHSARALEKLLNGLPGIAEFLVPSDIDMKVWLDLLRTCIAEISGIDDTTAALQVPARKKRKMKSKNVPSVSDGQAVVSGNSASEKNRARAGGVMSSRNIFAALGT</sequence>
<dbReference type="SUPFAM" id="SSF88723">
    <property type="entry name" value="PIN domain-like"/>
    <property type="match status" value="1"/>
</dbReference>
<evidence type="ECO:0000313" key="5">
    <source>
        <dbReference type="Proteomes" id="UP001310890"/>
    </source>
</evidence>
<evidence type="ECO:0000259" key="3">
    <source>
        <dbReference type="Pfam" id="PF12813"/>
    </source>
</evidence>
<evidence type="ECO:0000313" key="4">
    <source>
        <dbReference type="EMBL" id="KAK5117930.1"/>
    </source>
</evidence>
<evidence type="ECO:0000256" key="1">
    <source>
        <dbReference type="ARBA" id="ARBA00007398"/>
    </source>
</evidence>
<dbReference type="PANTHER" id="PTHR15665">
    <property type="entry name" value="ASTEROID PROTEIN"/>
    <property type="match status" value="1"/>
</dbReference>
<dbReference type="InterPro" id="IPR026832">
    <property type="entry name" value="Asteroid"/>
</dbReference>
<dbReference type="EMBL" id="JAVRRL010000003">
    <property type="protein sequence ID" value="KAK5117930.1"/>
    <property type="molecule type" value="Genomic_DNA"/>
</dbReference>
<reference evidence="4" key="1">
    <citation type="submission" date="2023-08" db="EMBL/GenBank/DDBJ databases">
        <title>Black Yeasts Isolated from many extreme environments.</title>
        <authorList>
            <person name="Coleine C."/>
            <person name="Stajich J.E."/>
            <person name="Selbmann L."/>
        </authorList>
    </citation>
    <scope>NUCLEOTIDE SEQUENCE</scope>
    <source>
        <strain evidence="4">CCFEE 5401</strain>
    </source>
</reference>
<gene>
    <name evidence="4" type="ORF">LTR62_003974</name>
</gene>
<dbReference type="Gene3D" id="3.40.50.1010">
    <property type="entry name" value="5'-nuclease"/>
    <property type="match status" value="1"/>
</dbReference>
<dbReference type="InterPro" id="IPR029060">
    <property type="entry name" value="PIN-like_dom_sf"/>
</dbReference>
<comment type="similarity">
    <text evidence="1">Belongs to the asteroid family.</text>
</comment>